<gene>
    <name evidence="10" type="ORF">CMV30_09850</name>
</gene>
<dbReference type="GO" id="GO:0005886">
    <property type="term" value="C:plasma membrane"/>
    <property type="evidence" value="ECO:0007669"/>
    <property type="project" value="UniProtKB-SubCell"/>
</dbReference>
<evidence type="ECO:0000259" key="9">
    <source>
        <dbReference type="PROSITE" id="PS50850"/>
    </source>
</evidence>
<dbReference type="GO" id="GO:1990961">
    <property type="term" value="P:xenobiotic detoxification by transmembrane export across the plasma membrane"/>
    <property type="evidence" value="ECO:0007669"/>
    <property type="project" value="InterPro"/>
</dbReference>
<evidence type="ECO:0000256" key="2">
    <source>
        <dbReference type="ARBA" id="ARBA00006236"/>
    </source>
</evidence>
<dbReference type="InterPro" id="IPR020846">
    <property type="entry name" value="MFS_dom"/>
</dbReference>
<evidence type="ECO:0000256" key="5">
    <source>
        <dbReference type="ARBA" id="ARBA00022692"/>
    </source>
</evidence>
<feature type="transmembrane region" description="Helical" evidence="8">
    <location>
        <begin position="262"/>
        <end position="280"/>
    </location>
</feature>
<sequence>MHVDTDLVTRSTKPAVSAGVKLVLILGALTALSPLAIDMYLPAFPQMAKDLGVDTGTVQLTLSVFMIGVSVGQAFYGPMVDRWGRRGPLLVGMVAFSAAAVGCACARSMGSLLGWRLAMALGGSASMVIPRAVVRDLFDARESARVYSLLMLILGVSPILAPTLGGQLLAFTGWRAIFVTLCVIGGVIAAAVAWGLPETLRKEQRVKGGVVLALKTYGRLLRDRRFLPLALAAGCTLGVILTYLSGSSFVFMEMYGLSAQQYAYVFGLNAVGLIAASQINQQLLKRYTSRQVLSVAFVVNAIAGLALLALGATGAGGMWGLIALLFVCLSGAGIIFPNVAALIMEPFGDVAGSASALLGTVQFGVAAGMGALVGVFYNGTAVPMTAGVAVCALAGLAIVKISVRWSHA</sequence>
<dbReference type="PANTHER" id="PTHR23502:SF132">
    <property type="entry name" value="POLYAMINE TRANSPORTER 2-RELATED"/>
    <property type="match status" value="1"/>
</dbReference>
<keyword evidence="3" id="KW-0813">Transport</keyword>
<dbReference type="InterPro" id="IPR004812">
    <property type="entry name" value="Efflux_drug-R_Bcr/CmlA"/>
</dbReference>
<dbReference type="GO" id="GO:0042910">
    <property type="term" value="F:xenobiotic transmembrane transporter activity"/>
    <property type="evidence" value="ECO:0007669"/>
    <property type="project" value="InterPro"/>
</dbReference>
<feature type="domain" description="Major facilitator superfamily (MFS) profile" evidence="9">
    <location>
        <begin position="22"/>
        <end position="408"/>
    </location>
</feature>
<keyword evidence="4" id="KW-1003">Cell membrane</keyword>
<dbReference type="OrthoDB" id="9800416at2"/>
<dbReference type="NCBIfam" id="NF008314">
    <property type="entry name" value="PRK11102.1"/>
    <property type="match status" value="1"/>
</dbReference>
<comment type="subcellular location">
    <subcellularLocation>
        <location evidence="1">Cell membrane</location>
        <topology evidence="1">Multi-pass membrane protein</topology>
    </subcellularLocation>
</comment>
<feature type="transmembrane region" description="Helical" evidence="8">
    <location>
        <begin position="146"/>
        <end position="170"/>
    </location>
</feature>
<evidence type="ECO:0000256" key="3">
    <source>
        <dbReference type="ARBA" id="ARBA00022448"/>
    </source>
</evidence>
<name>A0A290Q6D6_9BACT</name>
<dbReference type="InterPro" id="IPR011701">
    <property type="entry name" value="MFS"/>
</dbReference>
<feature type="transmembrane region" description="Helical" evidence="8">
    <location>
        <begin position="115"/>
        <end position="134"/>
    </location>
</feature>
<evidence type="ECO:0000256" key="4">
    <source>
        <dbReference type="ARBA" id="ARBA00022475"/>
    </source>
</evidence>
<feature type="transmembrane region" description="Helical" evidence="8">
    <location>
        <begin position="226"/>
        <end position="250"/>
    </location>
</feature>
<reference evidence="10 11" key="1">
    <citation type="submission" date="2017-09" db="EMBL/GenBank/DDBJ databases">
        <title>Complete genome sequence of Verrucomicrobial strain HZ-65, isolated from freshwater.</title>
        <authorList>
            <person name="Choi A."/>
        </authorList>
    </citation>
    <scope>NUCLEOTIDE SEQUENCE [LARGE SCALE GENOMIC DNA]</scope>
    <source>
        <strain evidence="10 11">HZ-65</strain>
    </source>
</reference>
<feature type="transmembrane region" description="Helical" evidence="8">
    <location>
        <begin position="89"/>
        <end position="109"/>
    </location>
</feature>
<keyword evidence="5 8" id="KW-0812">Transmembrane</keyword>
<feature type="transmembrane region" description="Helical" evidence="8">
    <location>
        <begin position="356"/>
        <end position="377"/>
    </location>
</feature>
<feature type="transmembrane region" description="Helical" evidence="8">
    <location>
        <begin position="57"/>
        <end position="77"/>
    </location>
</feature>
<evidence type="ECO:0000256" key="6">
    <source>
        <dbReference type="ARBA" id="ARBA00022989"/>
    </source>
</evidence>
<accession>A0A290Q6D6</accession>
<evidence type="ECO:0000256" key="1">
    <source>
        <dbReference type="ARBA" id="ARBA00004651"/>
    </source>
</evidence>
<feature type="transmembrane region" description="Helical" evidence="8">
    <location>
        <begin position="292"/>
        <end position="312"/>
    </location>
</feature>
<evidence type="ECO:0000313" key="10">
    <source>
        <dbReference type="EMBL" id="ATC64235.1"/>
    </source>
</evidence>
<dbReference type="PANTHER" id="PTHR23502">
    <property type="entry name" value="MAJOR FACILITATOR SUPERFAMILY"/>
    <property type="match status" value="1"/>
</dbReference>
<comment type="similarity">
    <text evidence="2">Belongs to the major facilitator superfamily. Bcr/CmlA family.</text>
</comment>
<protein>
    <submittedName>
        <fullName evidence="10">Bcr/CflA family drug resistance efflux transporter</fullName>
    </submittedName>
</protein>
<dbReference type="KEGG" id="vbh:CMV30_09850"/>
<feature type="transmembrane region" description="Helical" evidence="8">
    <location>
        <begin position="176"/>
        <end position="196"/>
    </location>
</feature>
<dbReference type="Proteomes" id="UP000217265">
    <property type="component" value="Chromosome"/>
</dbReference>
<dbReference type="InterPro" id="IPR036259">
    <property type="entry name" value="MFS_trans_sf"/>
</dbReference>
<keyword evidence="6 8" id="KW-1133">Transmembrane helix</keyword>
<feature type="transmembrane region" description="Helical" evidence="8">
    <location>
        <begin position="318"/>
        <end position="344"/>
    </location>
</feature>
<proteinExistence type="inferred from homology"/>
<dbReference type="AlphaFoldDB" id="A0A290Q6D6"/>
<dbReference type="FunFam" id="1.20.1720.10:FF:000005">
    <property type="entry name" value="Bcr/CflA family efflux transporter"/>
    <property type="match status" value="1"/>
</dbReference>
<dbReference type="Gene3D" id="1.20.1720.10">
    <property type="entry name" value="Multidrug resistance protein D"/>
    <property type="match status" value="1"/>
</dbReference>
<evidence type="ECO:0000256" key="8">
    <source>
        <dbReference type="SAM" id="Phobius"/>
    </source>
</evidence>
<evidence type="ECO:0000256" key="7">
    <source>
        <dbReference type="ARBA" id="ARBA00023136"/>
    </source>
</evidence>
<feature type="transmembrane region" description="Helical" evidence="8">
    <location>
        <begin position="20"/>
        <end position="37"/>
    </location>
</feature>
<dbReference type="NCBIfam" id="TIGR00710">
    <property type="entry name" value="efflux_Bcr_CflA"/>
    <property type="match status" value="1"/>
</dbReference>
<keyword evidence="7 8" id="KW-0472">Membrane</keyword>
<keyword evidence="11" id="KW-1185">Reference proteome</keyword>
<organism evidence="10 11">
    <name type="scientific">Nibricoccus aquaticus</name>
    <dbReference type="NCBI Taxonomy" id="2576891"/>
    <lineage>
        <taxon>Bacteria</taxon>
        <taxon>Pseudomonadati</taxon>
        <taxon>Verrucomicrobiota</taxon>
        <taxon>Opitutia</taxon>
        <taxon>Opitutales</taxon>
        <taxon>Opitutaceae</taxon>
        <taxon>Nibricoccus</taxon>
    </lineage>
</organism>
<feature type="transmembrane region" description="Helical" evidence="8">
    <location>
        <begin position="383"/>
        <end position="403"/>
    </location>
</feature>
<dbReference type="SUPFAM" id="SSF103473">
    <property type="entry name" value="MFS general substrate transporter"/>
    <property type="match status" value="1"/>
</dbReference>
<dbReference type="CDD" id="cd17320">
    <property type="entry name" value="MFS_MdfA_MDR_like"/>
    <property type="match status" value="1"/>
</dbReference>
<dbReference type="PROSITE" id="PS50850">
    <property type="entry name" value="MFS"/>
    <property type="match status" value="1"/>
</dbReference>
<dbReference type="EMBL" id="CP023344">
    <property type="protein sequence ID" value="ATC64235.1"/>
    <property type="molecule type" value="Genomic_DNA"/>
</dbReference>
<evidence type="ECO:0000313" key="11">
    <source>
        <dbReference type="Proteomes" id="UP000217265"/>
    </source>
</evidence>
<dbReference type="Pfam" id="PF07690">
    <property type="entry name" value="MFS_1"/>
    <property type="match status" value="1"/>
</dbReference>